<name>A0A3E3JXY2_9FIRM</name>
<dbReference type="AlphaFoldDB" id="A0A3E3JXY2"/>
<dbReference type="Proteomes" id="UP000261080">
    <property type="component" value="Unassembled WGS sequence"/>
</dbReference>
<protein>
    <recommendedName>
        <fullName evidence="2">Replication-associated protein ORF2/G2P domain-containing protein</fullName>
    </recommendedName>
</protein>
<dbReference type="EMBL" id="QVLX01000023">
    <property type="protein sequence ID" value="RGE84245.1"/>
    <property type="molecule type" value="Genomic_DNA"/>
</dbReference>
<evidence type="ECO:0000256" key="1">
    <source>
        <dbReference type="SAM" id="MobiDB-lite"/>
    </source>
</evidence>
<sequence length="317" mass="37733">MRLDKGIISRTRNRRKEEMPYIKTTCKAGKTKEYEFYYSYRFDQKGGSRKKKENRTPEAQRQVNRRMAEKKLTRLMNANLSGEDYYLTLSYRKEKRPDRETLNRDIRTLLRKLRRIYRKHGKELKYIWTAEKGERGAAHLHIVVNGIDHISHIIRDLWEKGWICIKPLDKSGQYRKLAGYFIKYSDKTMKTEQGFINKRYCSSKNLIIPEPEKKKIRGRNAYSHKIEVPAGWYVDKESIREAWHEITGYLYFSYTLVQLPDNKADRERQREESYILNLETGEVEITERRTDRGKSAKNHKKNLAETSGRGHRNCVGA</sequence>
<accession>A0A3E3JXY2</accession>
<organism evidence="3 4">
    <name type="scientific">Sellimonas intestinalis</name>
    <dbReference type="NCBI Taxonomy" id="1653434"/>
    <lineage>
        <taxon>Bacteria</taxon>
        <taxon>Bacillati</taxon>
        <taxon>Bacillota</taxon>
        <taxon>Clostridia</taxon>
        <taxon>Lachnospirales</taxon>
        <taxon>Lachnospiraceae</taxon>
        <taxon>Sellimonas</taxon>
    </lineage>
</organism>
<comment type="caution">
    <text evidence="3">The sequence shown here is derived from an EMBL/GenBank/DDBJ whole genome shotgun (WGS) entry which is preliminary data.</text>
</comment>
<proteinExistence type="predicted"/>
<reference evidence="3 4" key="1">
    <citation type="submission" date="2018-08" db="EMBL/GenBank/DDBJ databases">
        <title>A genome reference for cultivated species of the human gut microbiota.</title>
        <authorList>
            <person name="Zou Y."/>
            <person name="Xue W."/>
            <person name="Luo G."/>
        </authorList>
    </citation>
    <scope>NUCLEOTIDE SEQUENCE [LARGE SCALE GENOMIC DNA]</scope>
    <source>
        <strain evidence="3 4">AF37-2AT</strain>
    </source>
</reference>
<dbReference type="InterPro" id="IPR056906">
    <property type="entry name" value="ORF2/G2P_dom"/>
</dbReference>
<feature type="region of interest" description="Disordered" evidence="1">
    <location>
        <begin position="287"/>
        <end position="317"/>
    </location>
</feature>
<evidence type="ECO:0000259" key="2">
    <source>
        <dbReference type="Pfam" id="PF23343"/>
    </source>
</evidence>
<gene>
    <name evidence="3" type="ORF">DW016_15935</name>
</gene>
<evidence type="ECO:0000313" key="3">
    <source>
        <dbReference type="EMBL" id="RGE84245.1"/>
    </source>
</evidence>
<dbReference type="Pfam" id="PF23343">
    <property type="entry name" value="REP_ORF2-G2P"/>
    <property type="match status" value="1"/>
</dbReference>
<keyword evidence="4" id="KW-1185">Reference proteome</keyword>
<feature type="domain" description="Replication-associated protein ORF2/G2P" evidence="2">
    <location>
        <begin position="85"/>
        <end position="188"/>
    </location>
</feature>
<evidence type="ECO:0000313" key="4">
    <source>
        <dbReference type="Proteomes" id="UP000261080"/>
    </source>
</evidence>